<protein>
    <recommendedName>
        <fullName evidence="2">Pyridoxal phosphate homeostasis protein</fullName>
        <shortName evidence="2">PLP homeostasis protein</shortName>
    </recommendedName>
</protein>
<dbReference type="SUPFAM" id="SSF51419">
    <property type="entry name" value="PLP-binding barrel"/>
    <property type="match status" value="1"/>
</dbReference>
<organism evidence="6 7">
    <name type="scientific">Selenomonas timonae</name>
    <dbReference type="NCBI Taxonomy" id="2754044"/>
    <lineage>
        <taxon>Bacteria</taxon>
        <taxon>Bacillati</taxon>
        <taxon>Bacillota</taxon>
        <taxon>Negativicutes</taxon>
        <taxon>Selenomonadales</taxon>
        <taxon>Selenomonadaceae</taxon>
        <taxon>Selenomonas</taxon>
    </lineage>
</organism>
<sequence>MNDDMMIGTRIQEVHAAIETARARRTSVPKDAPVELIAVTKNHPVEAMQAAIDAGIMNIGENRVQEALDKAQTLEREVKWHLIGHLQRNKVKHAVRQFDLIHSVDSVRLAQEIDKAAEKFGKVQNILVQVNLAREESKSGVYREELDDVLAEIEVLRAIRLQGFMCIAPNYDDVEECRPLFRAMYELFRQVKECEPRTADIRYLSMGMTHDYEIAVEEGANLVRVGTAIFGARQYALGV</sequence>
<keyword evidence="1 2" id="KW-0663">Pyridoxal phosphate</keyword>
<dbReference type="Proteomes" id="UP000515480">
    <property type="component" value="Chromosome"/>
</dbReference>
<dbReference type="RefSeq" id="WP_185980335.1">
    <property type="nucleotide sequence ID" value="NZ_CP060204.1"/>
</dbReference>
<evidence type="ECO:0000256" key="3">
    <source>
        <dbReference type="PIRSR" id="PIRSR004848-1"/>
    </source>
</evidence>
<feature type="modified residue" description="N6-(pyridoxal phosphate)lysine" evidence="2 3">
    <location>
        <position position="41"/>
    </location>
</feature>
<dbReference type="GO" id="GO:0030170">
    <property type="term" value="F:pyridoxal phosphate binding"/>
    <property type="evidence" value="ECO:0007669"/>
    <property type="project" value="UniProtKB-UniRule"/>
</dbReference>
<keyword evidence="7" id="KW-1185">Reference proteome</keyword>
<feature type="domain" description="Alanine racemase N-terminal" evidence="5">
    <location>
        <begin position="30"/>
        <end position="233"/>
    </location>
</feature>
<accession>A0A7G7VJN9</accession>
<dbReference type="PIRSF" id="PIRSF004848">
    <property type="entry name" value="YBL036c_PLPDEIII"/>
    <property type="match status" value="1"/>
</dbReference>
<comment type="similarity">
    <text evidence="2 4">Belongs to the pyridoxal phosphate-binding protein YggS/PROSC family.</text>
</comment>
<reference evidence="6 7" key="1">
    <citation type="submission" date="2020-07" db="EMBL/GenBank/DDBJ databases">
        <title>Complete genome and description of Selenomonas timonensis sp. nov., a new bacterium isolated from a gingivitis subject.</title>
        <authorList>
            <person name="Antezack A."/>
        </authorList>
    </citation>
    <scope>NUCLEOTIDE SEQUENCE [LARGE SCALE GENOMIC DNA]</scope>
    <source>
        <strain evidence="6 7">Marseille-Q3039</strain>
    </source>
</reference>
<evidence type="ECO:0000256" key="2">
    <source>
        <dbReference type="HAMAP-Rule" id="MF_02087"/>
    </source>
</evidence>
<name>A0A7G7VJN9_9FIRM</name>
<dbReference type="HAMAP" id="MF_02087">
    <property type="entry name" value="PLP_homeostasis"/>
    <property type="match status" value="1"/>
</dbReference>
<comment type="function">
    <text evidence="2">Pyridoxal 5'-phosphate (PLP)-binding protein, which is involved in PLP homeostasis.</text>
</comment>
<dbReference type="NCBIfam" id="TIGR00044">
    <property type="entry name" value="YggS family pyridoxal phosphate-dependent enzyme"/>
    <property type="match status" value="1"/>
</dbReference>
<dbReference type="CDD" id="cd00635">
    <property type="entry name" value="PLPDE_III_YBL036c_like"/>
    <property type="match status" value="1"/>
</dbReference>
<dbReference type="InterPro" id="IPR029066">
    <property type="entry name" value="PLP-binding_barrel"/>
</dbReference>
<dbReference type="PANTHER" id="PTHR10146:SF14">
    <property type="entry name" value="PYRIDOXAL PHOSPHATE HOMEOSTASIS PROTEIN"/>
    <property type="match status" value="1"/>
</dbReference>
<dbReference type="Pfam" id="PF01168">
    <property type="entry name" value="Ala_racemase_N"/>
    <property type="match status" value="1"/>
</dbReference>
<dbReference type="AlphaFoldDB" id="A0A7G7VJN9"/>
<dbReference type="Gene3D" id="3.20.20.10">
    <property type="entry name" value="Alanine racemase"/>
    <property type="match status" value="1"/>
</dbReference>
<dbReference type="EMBL" id="CP060204">
    <property type="protein sequence ID" value="QNH54332.1"/>
    <property type="molecule type" value="Genomic_DNA"/>
</dbReference>
<evidence type="ECO:0000313" key="7">
    <source>
        <dbReference type="Proteomes" id="UP000515480"/>
    </source>
</evidence>
<dbReference type="PANTHER" id="PTHR10146">
    <property type="entry name" value="PROLINE SYNTHETASE CO-TRANSCRIBED BACTERIAL HOMOLOG PROTEIN"/>
    <property type="match status" value="1"/>
</dbReference>
<dbReference type="FunFam" id="3.20.20.10:FF:000018">
    <property type="entry name" value="Pyridoxal phosphate homeostasis protein"/>
    <property type="match status" value="1"/>
</dbReference>
<comment type="cofactor">
    <cofactor evidence="3">
        <name>pyridoxal 5'-phosphate</name>
        <dbReference type="ChEBI" id="CHEBI:597326"/>
    </cofactor>
</comment>
<dbReference type="KEGG" id="stim:H1B31_10915"/>
<proteinExistence type="inferred from homology"/>
<dbReference type="InterPro" id="IPR011078">
    <property type="entry name" value="PyrdxlP_homeostasis"/>
</dbReference>
<evidence type="ECO:0000256" key="4">
    <source>
        <dbReference type="RuleBase" id="RU004514"/>
    </source>
</evidence>
<gene>
    <name evidence="6" type="ORF">H1B31_10915</name>
</gene>
<dbReference type="InterPro" id="IPR001608">
    <property type="entry name" value="Ala_racemase_N"/>
</dbReference>
<evidence type="ECO:0000313" key="6">
    <source>
        <dbReference type="EMBL" id="QNH54332.1"/>
    </source>
</evidence>
<evidence type="ECO:0000256" key="1">
    <source>
        <dbReference type="ARBA" id="ARBA00022898"/>
    </source>
</evidence>
<evidence type="ECO:0000259" key="5">
    <source>
        <dbReference type="Pfam" id="PF01168"/>
    </source>
</evidence>